<organism evidence="2 3">
    <name type="scientific">Torulaspora globosa</name>
    <dbReference type="NCBI Taxonomy" id="48254"/>
    <lineage>
        <taxon>Eukaryota</taxon>
        <taxon>Fungi</taxon>
        <taxon>Dikarya</taxon>
        <taxon>Ascomycota</taxon>
        <taxon>Saccharomycotina</taxon>
        <taxon>Saccharomycetes</taxon>
        <taxon>Saccharomycetales</taxon>
        <taxon>Saccharomycetaceae</taxon>
        <taxon>Torulaspora</taxon>
    </lineage>
</organism>
<dbReference type="Pfam" id="PF09848">
    <property type="entry name" value="SLFN-g3_helicase"/>
    <property type="match status" value="1"/>
</dbReference>
<accession>A0A7H9HVT3</accession>
<feature type="domain" description="Schlafen group 3-like DNA/RNA helicase" evidence="1">
    <location>
        <begin position="61"/>
        <end position="424"/>
    </location>
</feature>
<evidence type="ECO:0000259" key="1">
    <source>
        <dbReference type="Pfam" id="PF09848"/>
    </source>
</evidence>
<sequence length="440" mass="50236">MTRGFRPSKLVKRGVRDVVQSIAVGKLSDVTLSEEQRVLREKVLSFTRNHLKSYNDGDEPAMFVIQGDAGTGKSVVLNSLFNEIQRLSSVGENGDVLFGTKNYLVVNHPEMLKLYLRISKGFKYIARSSLERPTSLINALQKKNELADVVIVDEAHLLATSKDAFKRFYGDNHLQELMLLAKVLILVYDDKQALRMGCYWDESTQNGANLKSYYTKIPAGNKDWYNLKQQFRVAAPDDVLQWIDEISTEGTIPQYPRSCLTAGAYDFDFKIWDDCGAMYEAIKELDTKVGQCRMLATYDFPYRLDGKDYFVTCGDNFKVRWDRYRPREVLPWSERPDTIDEIGSVYTIQGFDLNYAGIILGRSVGYDAARDCIQLKPELYDDHAGFTKKKNISDVNHVKNKIIMNSINVLLTRGVKGLYVYAWDPALRERLKRSVLDATN</sequence>
<protein>
    <recommendedName>
        <fullName evidence="1">Schlafen group 3-like DNA/RNA helicase domain-containing protein</fullName>
    </recommendedName>
</protein>
<gene>
    <name evidence="2" type="ORF">HG537_0F01300</name>
</gene>
<dbReference type="InterPro" id="IPR018647">
    <property type="entry name" value="SLFN_3-like_DNA/RNA_helicase"/>
</dbReference>
<dbReference type="InterPro" id="IPR027417">
    <property type="entry name" value="P-loop_NTPase"/>
</dbReference>
<evidence type="ECO:0000313" key="3">
    <source>
        <dbReference type="Proteomes" id="UP000510647"/>
    </source>
</evidence>
<dbReference type="Gene3D" id="3.40.50.300">
    <property type="entry name" value="P-loop containing nucleotide triphosphate hydrolases"/>
    <property type="match status" value="1"/>
</dbReference>
<dbReference type="Proteomes" id="UP000510647">
    <property type="component" value="Chromosome 6"/>
</dbReference>
<dbReference type="OrthoDB" id="411123at2759"/>
<name>A0A7H9HVT3_9SACH</name>
<dbReference type="SUPFAM" id="SSF52540">
    <property type="entry name" value="P-loop containing nucleoside triphosphate hydrolases"/>
    <property type="match status" value="1"/>
</dbReference>
<dbReference type="AlphaFoldDB" id="A0A7H9HVT3"/>
<proteinExistence type="predicted"/>
<evidence type="ECO:0000313" key="2">
    <source>
        <dbReference type="EMBL" id="QLQ81369.1"/>
    </source>
</evidence>
<reference evidence="2 3" key="1">
    <citation type="submission" date="2020-06" db="EMBL/GenBank/DDBJ databases">
        <title>The yeast mating-type switching endonuclease HO is a domesticated member of an unorthodox homing genetic element family.</title>
        <authorList>
            <person name="Coughlan A.Y."/>
            <person name="Lombardi L."/>
            <person name="Braun-Galleani S."/>
            <person name="Martos A.R."/>
            <person name="Galeote V."/>
            <person name="Bigey F."/>
            <person name="Dequin S."/>
            <person name="Byrne K.P."/>
            <person name="Wolfe K.H."/>
        </authorList>
    </citation>
    <scope>NUCLEOTIDE SEQUENCE [LARGE SCALE GENOMIC DNA]</scope>
    <source>
        <strain evidence="2 3">CBS2947</strain>
    </source>
</reference>
<keyword evidence="3" id="KW-1185">Reference proteome</keyword>
<dbReference type="EMBL" id="CP059272">
    <property type="protein sequence ID" value="QLQ81369.1"/>
    <property type="molecule type" value="Genomic_DNA"/>
</dbReference>